<dbReference type="Gene3D" id="3.40.50.10320">
    <property type="entry name" value="LmbE-like"/>
    <property type="match status" value="1"/>
</dbReference>
<evidence type="ECO:0000313" key="4">
    <source>
        <dbReference type="Proteomes" id="UP000266615"/>
    </source>
</evidence>
<dbReference type="Pfam" id="PF02585">
    <property type="entry name" value="PIG-L"/>
    <property type="match status" value="1"/>
</dbReference>
<evidence type="ECO:0000256" key="1">
    <source>
        <dbReference type="ARBA" id="ARBA00022833"/>
    </source>
</evidence>
<dbReference type="GO" id="GO:0016137">
    <property type="term" value="P:glycoside metabolic process"/>
    <property type="evidence" value="ECO:0007669"/>
    <property type="project" value="UniProtKB-ARBA"/>
</dbReference>
<feature type="region of interest" description="Disordered" evidence="2">
    <location>
        <begin position="1"/>
        <end position="25"/>
    </location>
</feature>
<comment type="caution">
    <text evidence="3">The sequence shown here is derived from an EMBL/GenBank/DDBJ whole genome shotgun (WGS) entry which is preliminary data.</text>
</comment>
<reference evidence="3 4" key="1">
    <citation type="submission" date="2018-09" db="EMBL/GenBank/DDBJ databases">
        <title>Nesterenkonia natronophila sp. nov., an alkaliphilic actinobacteriume isolated from a soda lake, and emended description of the genus Nesterenkonia.</title>
        <authorList>
            <person name="Menes R.J."/>
            <person name="Iriarte A."/>
        </authorList>
    </citation>
    <scope>NUCLEOTIDE SEQUENCE [LARGE SCALE GENOMIC DNA]</scope>
    <source>
        <strain evidence="3 4">M8</strain>
    </source>
</reference>
<dbReference type="Proteomes" id="UP000266615">
    <property type="component" value="Unassembled WGS sequence"/>
</dbReference>
<proteinExistence type="predicted"/>
<dbReference type="Gene3D" id="3.40.50.150">
    <property type="entry name" value="Vaccinia Virus protein VP39"/>
    <property type="match status" value="1"/>
</dbReference>
<dbReference type="InterPro" id="IPR008715">
    <property type="entry name" value="SAM-MeTfrase_NodS-like"/>
</dbReference>
<dbReference type="GO" id="GO:0008757">
    <property type="term" value="F:S-adenosylmethionine-dependent methyltransferase activity"/>
    <property type="evidence" value="ECO:0007669"/>
    <property type="project" value="InterPro"/>
</dbReference>
<gene>
    <name evidence="3" type="ORF">D3250_11600</name>
</gene>
<keyword evidence="1" id="KW-0862">Zinc</keyword>
<organism evidence="3 4">
    <name type="scientific">Nesterenkonia natronophila</name>
    <dbReference type="NCBI Taxonomy" id="2174932"/>
    <lineage>
        <taxon>Bacteria</taxon>
        <taxon>Bacillati</taxon>
        <taxon>Actinomycetota</taxon>
        <taxon>Actinomycetes</taxon>
        <taxon>Micrococcales</taxon>
        <taxon>Micrococcaceae</taxon>
        <taxon>Nesterenkonia</taxon>
    </lineage>
</organism>
<dbReference type="AlphaFoldDB" id="A0A3A4F170"/>
<dbReference type="GO" id="GO:0009312">
    <property type="term" value="P:oligosaccharide biosynthetic process"/>
    <property type="evidence" value="ECO:0007669"/>
    <property type="project" value="InterPro"/>
</dbReference>
<accession>A0A3A4F170</accession>
<dbReference type="RefSeq" id="WP_119903526.1">
    <property type="nucleotide sequence ID" value="NZ_QYZP01000003.1"/>
</dbReference>
<dbReference type="PANTHER" id="PTHR12993:SF29">
    <property type="entry name" value="BLR3841 PROTEIN"/>
    <property type="match status" value="1"/>
</dbReference>
<name>A0A3A4F170_9MICC</name>
<sequence length="506" mass="55123">MNGLAAGRHPTSSTESFARAPLEDPGTAPEVWLSAARDLPEIRVDDTHRVVILVAHPDDEVLGPGALVADLVRQGRAVQPIIVSDGDKSHAHDPTVHAAHLGEIRREESRAAAGALGTPTPTFLGYPDGELAAHQEAIIDNVKGILNAIPGDSQLTETTTPVTLLTHWQSDGHPDHEAVSRAARLAAADLRARGRPVHLLEFPIWALHWDSPRQGWFPVHRAFRGSMSPPLQSAKREAAACFTSQITRWPEGSTHQPVMPAHVMERLLSVPEMFVPIAVPPGTVPGCHDGDEDVDGLDHLRGLYDASRDPWEMETSVYEEKKRAATLTSLPRRRYSLCFEPGCSIGVLTADLAQRADRVIGWEPVESAVRTAQGRIRSLVRDGTLSADQVKIEQRALSIEEDELGPEGSDLLVISEVLYFLPRAELAEIISGLCARAAAGAHLVAVHWRHPVTGWSGGGSDTHEVLMTEPQLRRLHRDASHRDYLLEVFEVRSPTRSEGPQAALPA</sequence>
<evidence type="ECO:0000256" key="2">
    <source>
        <dbReference type="SAM" id="MobiDB-lite"/>
    </source>
</evidence>
<evidence type="ECO:0000313" key="3">
    <source>
        <dbReference type="EMBL" id="RJN31461.1"/>
    </source>
</evidence>
<dbReference type="OrthoDB" id="116799at2"/>
<dbReference type="InterPro" id="IPR003737">
    <property type="entry name" value="GlcNAc_PI_deacetylase-related"/>
</dbReference>
<dbReference type="Pfam" id="PF05401">
    <property type="entry name" value="NodS"/>
    <property type="match status" value="1"/>
</dbReference>
<dbReference type="InterPro" id="IPR024078">
    <property type="entry name" value="LmbE-like_dom_sf"/>
</dbReference>
<keyword evidence="4" id="KW-1185">Reference proteome</keyword>
<dbReference type="InterPro" id="IPR029063">
    <property type="entry name" value="SAM-dependent_MTases_sf"/>
</dbReference>
<dbReference type="PANTHER" id="PTHR12993">
    <property type="entry name" value="N-ACETYLGLUCOSAMINYL-PHOSPHATIDYLINOSITOL DE-N-ACETYLASE-RELATED"/>
    <property type="match status" value="1"/>
</dbReference>
<dbReference type="SUPFAM" id="SSF102588">
    <property type="entry name" value="LmbE-like"/>
    <property type="match status" value="1"/>
</dbReference>
<protein>
    <recommendedName>
        <fullName evidence="5">Methyltransferase domain-containing protein</fullName>
    </recommendedName>
</protein>
<dbReference type="SUPFAM" id="SSF53335">
    <property type="entry name" value="S-adenosyl-L-methionine-dependent methyltransferases"/>
    <property type="match status" value="1"/>
</dbReference>
<dbReference type="EMBL" id="QYZP01000003">
    <property type="protein sequence ID" value="RJN31461.1"/>
    <property type="molecule type" value="Genomic_DNA"/>
</dbReference>
<evidence type="ECO:0008006" key="5">
    <source>
        <dbReference type="Google" id="ProtNLM"/>
    </source>
</evidence>
<dbReference type="GO" id="GO:0016811">
    <property type="term" value="F:hydrolase activity, acting on carbon-nitrogen (but not peptide) bonds, in linear amides"/>
    <property type="evidence" value="ECO:0007669"/>
    <property type="project" value="TreeGrafter"/>
</dbReference>